<dbReference type="SMART" id="SM00871">
    <property type="entry name" value="AraC_E_bind"/>
    <property type="match status" value="1"/>
</dbReference>
<comment type="caution">
    <text evidence="2">The sequence shown here is derived from an EMBL/GenBank/DDBJ whole genome shotgun (WGS) entry which is preliminary data.</text>
</comment>
<dbReference type="InterPro" id="IPR053182">
    <property type="entry name" value="YobU-like_regulator"/>
</dbReference>
<proteinExistence type="predicted"/>
<dbReference type="EMBL" id="AHKH01000001">
    <property type="protein sequence ID" value="EHQ64402.1"/>
    <property type="molecule type" value="Genomic_DNA"/>
</dbReference>
<reference evidence="2 3" key="1">
    <citation type="journal article" date="2012" name="J. Bacteriol.">
        <title>Genome Sequence of the Pattern-Forming Social Bacterium Paenibacillus dendritiformis C454 Chiral Morphotype.</title>
        <authorList>
            <person name="Sirota-Madi A."/>
            <person name="Olender T."/>
            <person name="Helman Y."/>
            <person name="Brainis I."/>
            <person name="Finkelshtein A."/>
            <person name="Roth D."/>
            <person name="Hagai E."/>
            <person name="Leshkowitz D."/>
            <person name="Brodsky L."/>
            <person name="Galatenko V."/>
            <person name="Nikolaev V."/>
            <person name="Gutnick D.L."/>
            <person name="Lancet D."/>
            <person name="Ben-Jacob E."/>
        </authorList>
    </citation>
    <scope>NUCLEOTIDE SEQUENCE [LARGE SCALE GENOMIC DNA]</scope>
    <source>
        <strain evidence="2 3">C454</strain>
    </source>
</reference>
<dbReference type="STRING" id="1131935.PDENDC454_00770"/>
<dbReference type="Gene3D" id="3.20.80.10">
    <property type="entry name" value="Regulatory factor, effector binding domain"/>
    <property type="match status" value="1"/>
</dbReference>
<keyword evidence="3" id="KW-1185">Reference proteome</keyword>
<dbReference type="Proteomes" id="UP000003900">
    <property type="component" value="Unassembled WGS sequence"/>
</dbReference>
<dbReference type="RefSeq" id="WP_006674666.1">
    <property type="nucleotide sequence ID" value="NZ_AHKH01000001.1"/>
</dbReference>
<feature type="domain" description="AraC effector-binding" evidence="1">
    <location>
        <begin position="11"/>
        <end position="164"/>
    </location>
</feature>
<dbReference type="InterPro" id="IPR029441">
    <property type="entry name" value="Cass2"/>
</dbReference>
<dbReference type="InterPro" id="IPR011256">
    <property type="entry name" value="Reg_factor_effector_dom_sf"/>
</dbReference>
<name>H3S9F4_9BACL</name>
<dbReference type="SUPFAM" id="SSF55136">
    <property type="entry name" value="Probable bacterial effector-binding domain"/>
    <property type="match status" value="1"/>
</dbReference>
<dbReference type="AlphaFoldDB" id="H3S9F4"/>
<dbReference type="Pfam" id="PF14526">
    <property type="entry name" value="Cass2"/>
    <property type="match status" value="1"/>
</dbReference>
<gene>
    <name evidence="2" type="ORF">PDENDC454_00770</name>
</gene>
<accession>H3S9F4</accession>
<protein>
    <submittedName>
        <fullName evidence="2">Transcription activator effector-binding protein</fullName>
    </submittedName>
</protein>
<evidence type="ECO:0000313" key="3">
    <source>
        <dbReference type="Proteomes" id="UP000003900"/>
    </source>
</evidence>
<sequence>MTKKSIKERVSPVRVIELKEMKLVGLRVVCPGDQYVNEIPKASFVLKERLNEINDVVNPVRLIGAFIVGDYSEEEDGYWVCVEVNDISLVPEGMVSVVVPKQRYAVIRHKGPNYEIRNTYEKLHNWIEENKLERLQRSWHLEISDEWGHKEKKIIEVELYDTIK</sequence>
<evidence type="ECO:0000259" key="1">
    <source>
        <dbReference type="SMART" id="SM00871"/>
    </source>
</evidence>
<dbReference type="PANTHER" id="PTHR36444">
    <property type="entry name" value="TRANSCRIPTIONAL REGULATOR PROTEIN YOBU-RELATED"/>
    <property type="match status" value="1"/>
</dbReference>
<evidence type="ECO:0000313" key="2">
    <source>
        <dbReference type="EMBL" id="EHQ64402.1"/>
    </source>
</evidence>
<dbReference type="InterPro" id="IPR010499">
    <property type="entry name" value="AraC_E-bd"/>
</dbReference>
<organism evidence="2 3">
    <name type="scientific">Paenibacillus dendritiformis C454</name>
    <dbReference type="NCBI Taxonomy" id="1131935"/>
    <lineage>
        <taxon>Bacteria</taxon>
        <taxon>Bacillati</taxon>
        <taxon>Bacillota</taxon>
        <taxon>Bacilli</taxon>
        <taxon>Bacillales</taxon>
        <taxon>Paenibacillaceae</taxon>
        <taxon>Paenibacillus</taxon>
    </lineage>
</organism>
<dbReference type="PANTHER" id="PTHR36444:SF2">
    <property type="entry name" value="TRANSCRIPTIONAL REGULATOR PROTEIN YOBU-RELATED"/>
    <property type="match status" value="1"/>
</dbReference>